<evidence type="ECO:0000313" key="5">
    <source>
        <dbReference type="Proteomes" id="UP000297861"/>
    </source>
</evidence>
<dbReference type="Pfam" id="PF13715">
    <property type="entry name" value="CarbopepD_reg_2"/>
    <property type="match status" value="1"/>
</dbReference>
<keyword evidence="2" id="KW-0813">Transport</keyword>
<dbReference type="GO" id="GO:0044718">
    <property type="term" value="P:siderophore transmembrane transport"/>
    <property type="evidence" value="ECO:0007669"/>
    <property type="project" value="TreeGrafter"/>
</dbReference>
<keyword evidence="2" id="KW-1134">Transmembrane beta strand</keyword>
<dbReference type="Pfam" id="PF07715">
    <property type="entry name" value="Plug"/>
    <property type="match status" value="1"/>
</dbReference>
<dbReference type="GO" id="GO:0015344">
    <property type="term" value="F:siderophore uptake transmembrane transporter activity"/>
    <property type="evidence" value="ECO:0007669"/>
    <property type="project" value="TreeGrafter"/>
</dbReference>
<dbReference type="PROSITE" id="PS52016">
    <property type="entry name" value="TONB_DEPENDENT_REC_3"/>
    <property type="match status" value="1"/>
</dbReference>
<reference evidence="4 5" key="1">
    <citation type="submission" date="2019-03" db="EMBL/GenBank/DDBJ databases">
        <title>San Antonio Military Medical Center submission to MRSN (WRAIR), pending publication.</title>
        <authorList>
            <person name="Blyth D.M."/>
            <person name="Mccarthy S.L."/>
            <person name="Schall S.E."/>
            <person name="Stam J.A."/>
            <person name="Ong A.C."/>
            <person name="Mcgann P.T."/>
        </authorList>
    </citation>
    <scope>NUCLEOTIDE SEQUENCE [LARGE SCALE GENOMIC DNA]</scope>
    <source>
        <strain evidence="4 5">MRSN571793</strain>
    </source>
</reference>
<keyword evidence="4" id="KW-0675">Receptor</keyword>
<keyword evidence="5" id="KW-1185">Reference proteome</keyword>
<evidence type="ECO:0000313" key="4">
    <source>
        <dbReference type="EMBL" id="TFD96494.1"/>
    </source>
</evidence>
<comment type="caution">
    <text evidence="4">The sequence shown here is derived from an EMBL/GenBank/DDBJ whole genome shotgun (WGS) entry which is preliminary data.</text>
</comment>
<dbReference type="InterPro" id="IPR037066">
    <property type="entry name" value="Plug_dom_sf"/>
</dbReference>
<evidence type="ECO:0000259" key="3">
    <source>
        <dbReference type="Pfam" id="PF07715"/>
    </source>
</evidence>
<dbReference type="OrthoDB" id="9768177at2"/>
<dbReference type="AlphaFoldDB" id="A0A4Y8L2W9"/>
<dbReference type="GO" id="GO:0009279">
    <property type="term" value="C:cell outer membrane"/>
    <property type="evidence" value="ECO:0007669"/>
    <property type="project" value="UniProtKB-SubCell"/>
</dbReference>
<evidence type="ECO:0000256" key="1">
    <source>
        <dbReference type="ARBA" id="ARBA00022729"/>
    </source>
</evidence>
<dbReference type="EMBL" id="SOML01000005">
    <property type="protein sequence ID" value="TFD96494.1"/>
    <property type="molecule type" value="Genomic_DNA"/>
</dbReference>
<dbReference type="InterPro" id="IPR023997">
    <property type="entry name" value="TonB-dep_OMP_SusC/RagA_CS"/>
</dbReference>
<protein>
    <submittedName>
        <fullName evidence="4">TonB-dependent receptor</fullName>
    </submittedName>
</protein>
<dbReference type="InterPro" id="IPR012910">
    <property type="entry name" value="Plug_dom"/>
</dbReference>
<keyword evidence="1" id="KW-0732">Signal</keyword>
<dbReference type="Proteomes" id="UP000297861">
    <property type="component" value="Unassembled WGS sequence"/>
</dbReference>
<proteinExistence type="inferred from homology"/>
<accession>A0A4Y8L2W9</accession>
<comment type="subcellular location">
    <subcellularLocation>
        <location evidence="2">Cell outer membrane</location>
        <topology evidence="2">Multi-pass membrane protein</topology>
    </subcellularLocation>
</comment>
<name>A0A4Y8L2W9_9BACT</name>
<dbReference type="NCBIfam" id="TIGR04056">
    <property type="entry name" value="OMP_RagA_SusC"/>
    <property type="match status" value="1"/>
</dbReference>
<dbReference type="PANTHER" id="PTHR30069:SF29">
    <property type="entry name" value="HEMOGLOBIN AND HEMOGLOBIN-HAPTOGLOBIN-BINDING PROTEIN 1-RELATED"/>
    <property type="match status" value="1"/>
</dbReference>
<keyword evidence="2" id="KW-0472">Membrane</keyword>
<dbReference type="SUPFAM" id="SSF49464">
    <property type="entry name" value="Carboxypeptidase regulatory domain-like"/>
    <property type="match status" value="1"/>
</dbReference>
<gene>
    <name evidence="4" type="ORF">E2605_10045</name>
</gene>
<dbReference type="Gene3D" id="2.170.130.10">
    <property type="entry name" value="TonB-dependent receptor, plug domain"/>
    <property type="match status" value="1"/>
</dbReference>
<keyword evidence="2" id="KW-0998">Cell outer membrane</keyword>
<dbReference type="Gene3D" id="2.60.40.1120">
    <property type="entry name" value="Carboxypeptidase-like, regulatory domain"/>
    <property type="match status" value="1"/>
</dbReference>
<comment type="similarity">
    <text evidence="2">Belongs to the TonB-dependent receptor family.</text>
</comment>
<dbReference type="NCBIfam" id="TIGR04057">
    <property type="entry name" value="SusC_RagA_signa"/>
    <property type="match status" value="1"/>
</dbReference>
<dbReference type="STRING" id="1121485.GCA_000426485_01885"/>
<dbReference type="PANTHER" id="PTHR30069">
    <property type="entry name" value="TONB-DEPENDENT OUTER MEMBRANE RECEPTOR"/>
    <property type="match status" value="1"/>
</dbReference>
<dbReference type="SUPFAM" id="SSF56935">
    <property type="entry name" value="Porins"/>
    <property type="match status" value="1"/>
</dbReference>
<dbReference type="FunFam" id="2.60.40.1120:FF:000003">
    <property type="entry name" value="Outer membrane protein Omp121"/>
    <property type="match status" value="1"/>
</dbReference>
<dbReference type="RefSeq" id="WP_134436357.1">
    <property type="nucleotide sequence ID" value="NZ_SOML01000005.1"/>
</dbReference>
<dbReference type="InterPro" id="IPR008969">
    <property type="entry name" value="CarboxyPept-like_regulatory"/>
</dbReference>
<sequence length="1060" mass="120083">MIKAQYAKNIKSLHYRVLVMLFVVFMPLSLLAQNIKISGKVLDNNQEPVIGATVAVKNTTNGTITDIDGKYTIEAAKDATLEFKFLGLSTKEEKVNGRTEINVSLTDDQSIALDDVVVVGYGTQKKATLTGAVAGIKGSEMLQTKNENPQNMLTGRIAGVRVWQKSAEPGTYNNNLDIRGLGSPLVVIDGIPREAADFQRLNANDIEDISVLKDASAAIYGVRAANGVILVTTKKGSKAGKTSVSYNASYTIQQPSKMPKLANAFETMTIYNEKSMNNINGGNLIYTEADFEAFRNGTRRSTDWNKLIFAETSPQTQHDVSITGGSEKTQFYVGLGYFYQEGLFKSGDLNYDKFNLRSNINTEITRGLTFELSLSGVADQRNTPYSGSSDIIRNYWRQGVLNPAYADPENTMLNYEGLDLEENTVAKMTSDVSGYRKYKQKYFQSSASLNFDLETILPELKGLSAKALFSYDYRMDDNTIFRKEYYQYAYNKVSGLYDQKLYNESSPNQLRRENFSKQQKLAQFTLNYNRTFDKKHAVNGVVGWETQKRDGDNFYAMRDLAFAMEYLFAGVDENQKGGMLTGNNDLYDQANSALIGRVNYTFDNRYIAEAQFRYDGSSKFAKGHQWGFFPSASVGWRLSEEPFFKSVPLFSFVDQLKVRASYGILGDDGDLDYDWATGYTYPATGDNGDKGYYAQYAPGYIFGDQFVNGVATKALPNRNITWFESRTFNVGVDFEGWNGLFGFVVDYFDRRREGRFARRKGDLPTVVGADAPRENLDSDRHFGIDLELSHRNQIGDVFYKVKAIGTITRQKYMTASEKGPWGNSYDRWRNDNLTNRYQGMQFGYESAGRYTSWQDIWSYPGYKDRDVLPGDYKYQDWNGDGQIDGLDVHPYAFDQTPWLNYSFSFDVKYKNLDMSALFQGSALGSMEYKEPLYAIWGTNGGGTLEQYLDRWHPVDPTADPYDPSIEWVSGYYGYTGRYPRSDSEFNRVSTAYLRLKSVELGYTLPKWKAWPTMNLRIFANAYNLFTITQVKFVDPEHPDDDNGRLYPLNKTYTLGLSLSF</sequence>
<dbReference type="InterPro" id="IPR039426">
    <property type="entry name" value="TonB-dep_rcpt-like"/>
</dbReference>
<feature type="domain" description="TonB-dependent receptor plug" evidence="3">
    <location>
        <begin position="126"/>
        <end position="228"/>
    </location>
</feature>
<organism evidence="4 5">
    <name type="scientific">Dysgonomonas capnocytophagoides</name>
    <dbReference type="NCBI Taxonomy" id="45254"/>
    <lineage>
        <taxon>Bacteria</taxon>
        <taxon>Pseudomonadati</taxon>
        <taxon>Bacteroidota</taxon>
        <taxon>Bacteroidia</taxon>
        <taxon>Bacteroidales</taxon>
        <taxon>Dysgonomonadaceae</taxon>
        <taxon>Dysgonomonas</taxon>
    </lineage>
</organism>
<evidence type="ECO:0000256" key="2">
    <source>
        <dbReference type="PROSITE-ProRule" id="PRU01360"/>
    </source>
</evidence>
<dbReference type="InterPro" id="IPR023996">
    <property type="entry name" value="TonB-dep_OMP_SusC/RagA"/>
</dbReference>
<keyword evidence="2" id="KW-0812">Transmembrane</keyword>